<evidence type="ECO:0000313" key="3">
    <source>
        <dbReference type="EMBL" id="ABS55672.1"/>
    </source>
</evidence>
<dbReference type="EMBL" id="CP000780">
    <property type="protein sequence ID" value="ABS55672.1"/>
    <property type="molecule type" value="Genomic_DNA"/>
</dbReference>
<dbReference type="InterPro" id="IPR011991">
    <property type="entry name" value="ArsR-like_HTH"/>
</dbReference>
<reference evidence="4" key="1">
    <citation type="journal article" date="2015" name="Microbiology">
        <title>Genome of Methanoregula boonei 6A8 reveals adaptations to oligotrophic peatland environments.</title>
        <authorList>
            <person name="Braeuer S."/>
            <person name="Cadillo-Quiroz H."/>
            <person name="Kyrpides N."/>
            <person name="Woyke T."/>
            <person name="Goodwin L."/>
            <person name="Detter C."/>
            <person name="Podell S."/>
            <person name="Yavitt J.B."/>
            <person name="Zinder S.H."/>
        </authorList>
    </citation>
    <scope>NUCLEOTIDE SEQUENCE [LARGE SCALE GENOMIC DNA]</scope>
    <source>
        <strain evidence="4">DSM 21154 / JCM 14090 / 6A8</strain>
    </source>
</reference>
<protein>
    <submittedName>
        <fullName evidence="3">4-vinyl reductase, 4VR</fullName>
    </submittedName>
</protein>
<accession>A7I7G1</accession>
<proteinExistence type="predicted"/>
<dbReference type="SUPFAM" id="SSF46785">
    <property type="entry name" value="Winged helix' DNA-binding domain"/>
    <property type="match status" value="1"/>
</dbReference>
<dbReference type="eggNOG" id="arCOG01688">
    <property type="taxonomic scope" value="Archaea"/>
</dbReference>
<evidence type="ECO:0000313" key="4">
    <source>
        <dbReference type="Proteomes" id="UP000002408"/>
    </source>
</evidence>
<feature type="domain" description="4-vinyl reductase 4VR" evidence="2">
    <location>
        <begin position="196"/>
        <end position="258"/>
    </location>
</feature>
<dbReference type="InterPro" id="IPR024096">
    <property type="entry name" value="NO_sig/Golgi_transp_ligand-bd"/>
</dbReference>
<dbReference type="AlphaFoldDB" id="A7I7G1"/>
<dbReference type="InterPro" id="IPR036388">
    <property type="entry name" value="WH-like_DNA-bd_sf"/>
</dbReference>
<dbReference type="Proteomes" id="UP000002408">
    <property type="component" value="Chromosome"/>
</dbReference>
<dbReference type="Pfam" id="PF01022">
    <property type="entry name" value="HTH_5"/>
    <property type="match status" value="1"/>
</dbReference>
<dbReference type="STRING" id="456442.Mboo_1154"/>
<dbReference type="PANTHER" id="PTHR35090">
    <property type="entry name" value="DNA-DIRECTED RNA POLYMERASE SUBUNIT I"/>
    <property type="match status" value="1"/>
</dbReference>
<dbReference type="CDD" id="cd00090">
    <property type="entry name" value="HTH_ARSR"/>
    <property type="match status" value="1"/>
</dbReference>
<organism evidence="3 4">
    <name type="scientific">Methanoregula boonei (strain DSM 21154 / JCM 14090 / 6A8)</name>
    <dbReference type="NCBI Taxonomy" id="456442"/>
    <lineage>
        <taxon>Archaea</taxon>
        <taxon>Methanobacteriati</taxon>
        <taxon>Methanobacteriota</taxon>
        <taxon>Stenosarchaea group</taxon>
        <taxon>Methanomicrobia</taxon>
        <taxon>Methanomicrobiales</taxon>
        <taxon>Methanoregulaceae</taxon>
        <taxon>Methanoregula</taxon>
    </lineage>
</organism>
<keyword evidence="4" id="KW-1185">Reference proteome</keyword>
<evidence type="ECO:0000259" key="2">
    <source>
        <dbReference type="SMART" id="SM00989"/>
    </source>
</evidence>
<dbReference type="Gene3D" id="3.30.1380.20">
    <property type="entry name" value="Trafficking protein particle complex subunit 3"/>
    <property type="match status" value="1"/>
</dbReference>
<dbReference type="OrthoDB" id="371687at2157"/>
<feature type="domain" description="HTH arsR-type" evidence="1">
    <location>
        <begin position="26"/>
        <end position="110"/>
    </location>
</feature>
<dbReference type="HOGENOM" id="CLU_1136066_0_0_2"/>
<dbReference type="SMART" id="SM00989">
    <property type="entry name" value="V4R"/>
    <property type="match status" value="1"/>
</dbReference>
<dbReference type="KEGG" id="mbn:Mboo_1154"/>
<dbReference type="PANTHER" id="PTHR35090:SF2">
    <property type="entry name" value="ARSR FAMILY TRANSCRIPTIONAL REGULATOR"/>
    <property type="match status" value="1"/>
</dbReference>
<dbReference type="InterPro" id="IPR004096">
    <property type="entry name" value="V4R"/>
</dbReference>
<sequence length="267" mass="29183">MSGEKESEQECRPDATPAVGLFATPSGIRAVQSPARAKILSVLAEHELPFDEIVRQSGKAKSTVSVQLQGLEHEGIIIGRRNPEDSRKKLFSISSPLVGNLAGVRPDLKETPEGLARLVAGPNPFRFYRLMFRTIRVSLLSEGINIDPVLRNAGYEVGERIYSALAAPGLEEILERTTKFWTKNNLGTLEVESTGPLVMRVYDCFECGSLPELGRPACAFDSGILQAIFTRHYRKPQQVDETACYAMGDDHCRFVIAPGTPGIAPSA</sequence>
<dbReference type="GO" id="GO:0003700">
    <property type="term" value="F:DNA-binding transcription factor activity"/>
    <property type="evidence" value="ECO:0007669"/>
    <property type="project" value="InterPro"/>
</dbReference>
<dbReference type="RefSeq" id="WP_012106700.1">
    <property type="nucleotide sequence ID" value="NC_009712.1"/>
</dbReference>
<dbReference type="Gene3D" id="1.10.10.10">
    <property type="entry name" value="Winged helix-like DNA-binding domain superfamily/Winged helix DNA-binding domain"/>
    <property type="match status" value="1"/>
</dbReference>
<gene>
    <name evidence="3" type="ordered locus">Mboo_1154</name>
</gene>
<dbReference type="InterPro" id="IPR001845">
    <property type="entry name" value="HTH_ArsR_DNA-bd_dom"/>
</dbReference>
<evidence type="ECO:0000259" key="1">
    <source>
        <dbReference type="SMART" id="SM00418"/>
    </source>
</evidence>
<dbReference type="InterPro" id="IPR036390">
    <property type="entry name" value="WH_DNA-bd_sf"/>
</dbReference>
<dbReference type="Pfam" id="PF02830">
    <property type="entry name" value="V4R"/>
    <property type="match status" value="1"/>
</dbReference>
<dbReference type="SUPFAM" id="SSF111126">
    <property type="entry name" value="Ligand-binding domain in the NO signalling and Golgi transport"/>
    <property type="match status" value="1"/>
</dbReference>
<dbReference type="GeneID" id="5409872"/>
<name>A7I7G1_METB6</name>
<dbReference type="SMART" id="SM00418">
    <property type="entry name" value="HTH_ARSR"/>
    <property type="match status" value="1"/>
</dbReference>